<dbReference type="Proteomes" id="UP000663882">
    <property type="component" value="Unassembled WGS sequence"/>
</dbReference>
<accession>A0A814CNE4</accession>
<comment type="caution">
    <text evidence="1">The sequence shown here is derived from an EMBL/GenBank/DDBJ whole genome shotgun (WGS) entry which is preliminary data.</text>
</comment>
<evidence type="ECO:0000313" key="3">
    <source>
        <dbReference type="EMBL" id="CAF3870342.1"/>
    </source>
</evidence>
<dbReference type="EMBL" id="CAJNOU010000595">
    <property type="protein sequence ID" value="CAF1041987.1"/>
    <property type="molecule type" value="Genomic_DNA"/>
</dbReference>
<dbReference type="EMBL" id="CAJOAX010004167">
    <property type="protein sequence ID" value="CAF3893114.1"/>
    <property type="molecule type" value="Genomic_DNA"/>
</dbReference>
<evidence type="ECO:0000313" key="4">
    <source>
        <dbReference type="EMBL" id="CAF3893114.1"/>
    </source>
</evidence>
<dbReference type="InterPro" id="IPR052852">
    <property type="entry name" value="SSU_Processome_Comp"/>
</dbReference>
<dbReference type="AlphaFoldDB" id="A0A814CNE4"/>
<proteinExistence type="predicted"/>
<evidence type="ECO:0000313" key="5">
    <source>
        <dbReference type="Proteomes" id="UP000663882"/>
    </source>
</evidence>
<protein>
    <submittedName>
        <fullName evidence="1">Uncharacterized protein</fullName>
    </submittedName>
</protein>
<dbReference type="InterPro" id="IPR027973">
    <property type="entry name" value="FSAF1-like"/>
</dbReference>
<sequence length="98" mass="11661">MSRHIDDVKNMLFDEPDFDSDNNDDEVKTRFDVHKFGIKGFEKSKYEDARIALAVSLGAKLTNRKFINYRELIEEKYKWTFDDEPEDEKPIIVELDNQ</sequence>
<dbReference type="Pfam" id="PF15375">
    <property type="entry name" value="FSAF1"/>
    <property type="match status" value="1"/>
</dbReference>
<evidence type="ECO:0000313" key="1">
    <source>
        <dbReference type="EMBL" id="CAF0943639.1"/>
    </source>
</evidence>
<dbReference type="PANTHER" id="PTHR28366:SF1">
    <property type="entry name" value="CHROMOSOME 1 OPEN READING FRAME 131"/>
    <property type="match status" value="1"/>
</dbReference>
<gene>
    <name evidence="3" type="ORF">FNK824_LOCUS18974</name>
    <name evidence="4" type="ORF">OTI717_LOCUS23381</name>
    <name evidence="1" type="ORF">RFH988_LOCUS11230</name>
    <name evidence="2" type="ORF">SEV965_LOCUS12875</name>
</gene>
<dbReference type="OrthoDB" id="10067479at2759"/>
<dbReference type="EMBL" id="CAJNOO010000440">
    <property type="protein sequence ID" value="CAF0943639.1"/>
    <property type="molecule type" value="Genomic_DNA"/>
</dbReference>
<evidence type="ECO:0000313" key="2">
    <source>
        <dbReference type="EMBL" id="CAF1041987.1"/>
    </source>
</evidence>
<dbReference type="EMBL" id="CAJOBE010003264">
    <property type="protein sequence ID" value="CAF3870342.1"/>
    <property type="molecule type" value="Genomic_DNA"/>
</dbReference>
<reference evidence="1" key="1">
    <citation type="submission" date="2021-02" db="EMBL/GenBank/DDBJ databases">
        <authorList>
            <person name="Nowell W R."/>
        </authorList>
    </citation>
    <scope>NUCLEOTIDE SEQUENCE</scope>
</reference>
<organism evidence="1 5">
    <name type="scientific">Rotaria sordida</name>
    <dbReference type="NCBI Taxonomy" id="392033"/>
    <lineage>
        <taxon>Eukaryota</taxon>
        <taxon>Metazoa</taxon>
        <taxon>Spiralia</taxon>
        <taxon>Gnathifera</taxon>
        <taxon>Rotifera</taxon>
        <taxon>Eurotatoria</taxon>
        <taxon>Bdelloidea</taxon>
        <taxon>Philodinida</taxon>
        <taxon>Philodinidae</taxon>
        <taxon>Rotaria</taxon>
    </lineage>
</organism>
<dbReference type="Proteomes" id="UP000663823">
    <property type="component" value="Unassembled WGS sequence"/>
</dbReference>
<name>A0A814CNE4_9BILA</name>
<dbReference type="PANTHER" id="PTHR28366">
    <property type="entry name" value="CHROMOSOME 1 OPEN READING FRAME 131"/>
    <property type="match status" value="1"/>
</dbReference>
<dbReference type="Proteomes" id="UP000663874">
    <property type="component" value="Unassembled WGS sequence"/>
</dbReference>
<dbReference type="Proteomes" id="UP000663889">
    <property type="component" value="Unassembled WGS sequence"/>
</dbReference>